<proteinExistence type="predicted"/>
<evidence type="ECO:0000313" key="2">
    <source>
        <dbReference type="Proteomes" id="UP001054945"/>
    </source>
</evidence>
<dbReference type="EMBL" id="BPLR01004171">
    <property type="protein sequence ID" value="GIX92935.1"/>
    <property type="molecule type" value="Genomic_DNA"/>
</dbReference>
<evidence type="ECO:0000313" key="1">
    <source>
        <dbReference type="EMBL" id="GIX92935.1"/>
    </source>
</evidence>
<gene>
    <name evidence="1" type="ORF">CEXT_424241</name>
</gene>
<sequence length="100" mass="10423">MGSRGDEKLLRNAKGGKARGMPYITHNDPEAILKNEFGAMGGGSQSNVLVLGSDVIVGWAGIVDADREALANYAVLLSLVTGPVEVVALSSLQLDSRQQG</sequence>
<dbReference type="Proteomes" id="UP001054945">
    <property type="component" value="Unassembled WGS sequence"/>
</dbReference>
<dbReference type="AlphaFoldDB" id="A0AAV4P6U9"/>
<accession>A0AAV4P6U9</accession>
<keyword evidence="2" id="KW-1185">Reference proteome</keyword>
<name>A0AAV4P6U9_CAEEX</name>
<protein>
    <submittedName>
        <fullName evidence="1">Uncharacterized protein</fullName>
    </submittedName>
</protein>
<organism evidence="1 2">
    <name type="scientific">Caerostris extrusa</name>
    <name type="common">Bark spider</name>
    <name type="synonym">Caerostris bankana</name>
    <dbReference type="NCBI Taxonomy" id="172846"/>
    <lineage>
        <taxon>Eukaryota</taxon>
        <taxon>Metazoa</taxon>
        <taxon>Ecdysozoa</taxon>
        <taxon>Arthropoda</taxon>
        <taxon>Chelicerata</taxon>
        <taxon>Arachnida</taxon>
        <taxon>Araneae</taxon>
        <taxon>Araneomorphae</taxon>
        <taxon>Entelegynae</taxon>
        <taxon>Araneoidea</taxon>
        <taxon>Araneidae</taxon>
        <taxon>Caerostris</taxon>
    </lineage>
</organism>
<comment type="caution">
    <text evidence="1">The sequence shown here is derived from an EMBL/GenBank/DDBJ whole genome shotgun (WGS) entry which is preliminary data.</text>
</comment>
<reference evidence="1 2" key="1">
    <citation type="submission" date="2021-06" db="EMBL/GenBank/DDBJ databases">
        <title>Caerostris extrusa draft genome.</title>
        <authorList>
            <person name="Kono N."/>
            <person name="Arakawa K."/>
        </authorList>
    </citation>
    <scope>NUCLEOTIDE SEQUENCE [LARGE SCALE GENOMIC DNA]</scope>
</reference>